<gene>
    <name evidence="2" type="ORF">BT96DRAFT_102878</name>
</gene>
<sequence length="291" mass="33370">MENLECTVALGANLGAKIDAVQKSVQDIGRQFEASRQDAASTVTQNHFTEALVSPACVEAETQASSMKIFRDFYNNLLDSMTTLFRGDRTKAEYATVFVLFVMMSEATKPQNMVALIGTIYMTMNLPSSFNGAWDRYSHRPFGEPICLPSHRWRTWYDLNTTLRDHFSEDKTVLRYIEAGLYKIQDRKAGFATIQATNWCPRPGMVLQMAAIVSRQFWLLRCPWCNTPVERTLGWNSQTKFIWYLISHSFRNNGKYSYLNRRIAVTLNALKSSPCLTRQTLHTMERLTKAK</sequence>
<dbReference type="AlphaFoldDB" id="A0A6A4GCA8"/>
<dbReference type="Pfam" id="PF22893">
    <property type="entry name" value="ULD_2"/>
    <property type="match status" value="1"/>
</dbReference>
<organism evidence="2 3">
    <name type="scientific">Gymnopus androsaceus JB14</name>
    <dbReference type="NCBI Taxonomy" id="1447944"/>
    <lineage>
        <taxon>Eukaryota</taxon>
        <taxon>Fungi</taxon>
        <taxon>Dikarya</taxon>
        <taxon>Basidiomycota</taxon>
        <taxon>Agaricomycotina</taxon>
        <taxon>Agaricomycetes</taxon>
        <taxon>Agaricomycetidae</taxon>
        <taxon>Agaricales</taxon>
        <taxon>Marasmiineae</taxon>
        <taxon>Omphalotaceae</taxon>
        <taxon>Gymnopus</taxon>
    </lineage>
</organism>
<keyword evidence="3" id="KW-1185">Reference proteome</keyword>
<proteinExistence type="predicted"/>
<reference evidence="2" key="1">
    <citation type="journal article" date="2019" name="Environ. Microbiol.">
        <title>Fungal ecological strategies reflected in gene transcription - a case study of two litter decomposers.</title>
        <authorList>
            <person name="Barbi F."/>
            <person name="Kohler A."/>
            <person name="Barry K."/>
            <person name="Baskaran P."/>
            <person name="Daum C."/>
            <person name="Fauchery L."/>
            <person name="Ihrmark K."/>
            <person name="Kuo A."/>
            <person name="LaButti K."/>
            <person name="Lipzen A."/>
            <person name="Morin E."/>
            <person name="Grigoriev I.V."/>
            <person name="Henrissat B."/>
            <person name="Lindahl B."/>
            <person name="Martin F."/>
        </authorList>
    </citation>
    <scope>NUCLEOTIDE SEQUENCE</scope>
    <source>
        <strain evidence="2">JB14</strain>
    </source>
</reference>
<feature type="domain" description="Ubiquitin-like" evidence="1">
    <location>
        <begin position="142"/>
        <end position="213"/>
    </location>
</feature>
<dbReference type="InterPro" id="IPR054464">
    <property type="entry name" value="ULD_fung"/>
</dbReference>
<evidence type="ECO:0000313" key="3">
    <source>
        <dbReference type="Proteomes" id="UP000799118"/>
    </source>
</evidence>
<accession>A0A6A4GCA8</accession>
<evidence type="ECO:0000313" key="2">
    <source>
        <dbReference type="EMBL" id="KAE9383146.1"/>
    </source>
</evidence>
<dbReference type="Proteomes" id="UP000799118">
    <property type="component" value="Unassembled WGS sequence"/>
</dbReference>
<evidence type="ECO:0000259" key="1">
    <source>
        <dbReference type="Pfam" id="PF22893"/>
    </source>
</evidence>
<name>A0A6A4GCA8_9AGAR</name>
<dbReference type="EMBL" id="ML770675">
    <property type="protein sequence ID" value="KAE9383146.1"/>
    <property type="molecule type" value="Genomic_DNA"/>
</dbReference>
<protein>
    <recommendedName>
        <fullName evidence="1">Ubiquitin-like domain-containing protein</fullName>
    </recommendedName>
</protein>